<dbReference type="Gene3D" id="3.40.50.10320">
    <property type="entry name" value="LmbE-like"/>
    <property type="match status" value="1"/>
</dbReference>
<dbReference type="InterPro" id="IPR003737">
    <property type="entry name" value="GlcNAc_PI_deacetylase-related"/>
</dbReference>
<dbReference type="InterPro" id="IPR024078">
    <property type="entry name" value="LmbE-like_dom_sf"/>
</dbReference>
<dbReference type="GO" id="GO:0016811">
    <property type="term" value="F:hydrolase activity, acting on carbon-nitrogen (but not peptide) bonds, in linear amides"/>
    <property type="evidence" value="ECO:0007669"/>
    <property type="project" value="TreeGrafter"/>
</dbReference>
<dbReference type="Pfam" id="PF02585">
    <property type="entry name" value="PIG-L"/>
    <property type="match status" value="1"/>
</dbReference>
<comment type="caution">
    <text evidence="2">The sequence shown here is derived from an EMBL/GenBank/DDBJ whole genome shotgun (WGS) entry which is preliminary data.</text>
</comment>
<dbReference type="AlphaFoldDB" id="A0A0D1L0H6"/>
<gene>
    <name evidence="2" type="ORF">TL10_24030</name>
</gene>
<dbReference type="PATRIC" id="fig|280871.6.peg.4975"/>
<dbReference type="PANTHER" id="PTHR12993:SF30">
    <property type="entry name" value="N-ACETYL-ALPHA-D-GLUCOSAMINYL L-MALATE DEACETYLASE 1"/>
    <property type="match status" value="1"/>
</dbReference>
<dbReference type="OrthoDB" id="3514174at2"/>
<keyword evidence="3" id="KW-1185">Reference proteome</keyword>
<dbReference type="RefSeq" id="WP_043394250.1">
    <property type="nucleotide sequence ID" value="NZ_BAAARC010000022.1"/>
</dbReference>
<dbReference type="EMBL" id="JXST01000042">
    <property type="protein sequence ID" value="KIU14540.1"/>
    <property type="molecule type" value="Genomic_DNA"/>
</dbReference>
<dbReference type="PANTHER" id="PTHR12993">
    <property type="entry name" value="N-ACETYLGLUCOSAMINYL-PHOSPHATIDYLINOSITOL DE-N-ACETYLASE-RELATED"/>
    <property type="match status" value="1"/>
</dbReference>
<evidence type="ECO:0000313" key="3">
    <source>
        <dbReference type="Proteomes" id="UP000032221"/>
    </source>
</evidence>
<name>A0A0D1L0H6_9MYCO</name>
<sequence length="207" mass="22465">MARQSVLAVGAHPDDIELGCGGALAKHVAAGDRVTMLVVTRGEEGPGDSQERVREQLRAVEVLGVHELLWGQGFGDCRVSLQEFELVHLIEDAIEKSAATIVYTHTANDSHQDHRVVSRCTLGAARWVSSIMTYGGPSAIGFNPTAFVDISDSLDKKIEALMSHVSQAEASEKVSASWVRSSAEHYGFLCRRTFAEGFEPARLVVDF</sequence>
<keyword evidence="1" id="KW-0862">Zinc</keyword>
<proteinExistence type="predicted"/>
<protein>
    <recommendedName>
        <fullName evidence="4">GlcNAc-PI de-N-acetylase</fullName>
    </recommendedName>
</protein>
<dbReference type="GO" id="GO:0016137">
    <property type="term" value="P:glycoside metabolic process"/>
    <property type="evidence" value="ECO:0007669"/>
    <property type="project" value="UniProtKB-ARBA"/>
</dbReference>
<dbReference type="STRING" id="280871.TL10_24030"/>
<organism evidence="2 3">
    <name type="scientific">Mycolicibacterium llatzerense</name>
    <dbReference type="NCBI Taxonomy" id="280871"/>
    <lineage>
        <taxon>Bacteria</taxon>
        <taxon>Bacillati</taxon>
        <taxon>Actinomycetota</taxon>
        <taxon>Actinomycetes</taxon>
        <taxon>Mycobacteriales</taxon>
        <taxon>Mycobacteriaceae</taxon>
        <taxon>Mycolicibacterium</taxon>
    </lineage>
</organism>
<evidence type="ECO:0008006" key="4">
    <source>
        <dbReference type="Google" id="ProtNLM"/>
    </source>
</evidence>
<evidence type="ECO:0000256" key="1">
    <source>
        <dbReference type="ARBA" id="ARBA00022833"/>
    </source>
</evidence>
<evidence type="ECO:0000313" key="2">
    <source>
        <dbReference type="EMBL" id="KIU14540.1"/>
    </source>
</evidence>
<dbReference type="SUPFAM" id="SSF102588">
    <property type="entry name" value="LmbE-like"/>
    <property type="match status" value="1"/>
</dbReference>
<accession>A0A0D1L0H6</accession>
<dbReference type="Proteomes" id="UP000032221">
    <property type="component" value="Unassembled WGS sequence"/>
</dbReference>
<reference evidence="2 3" key="1">
    <citation type="submission" date="2015-01" db="EMBL/GenBank/DDBJ databases">
        <title>Genome sequence of Mycobacterium llatzerense and Mycobacterium immunogenum recovered from brain abscess.</title>
        <authorList>
            <person name="Greninger A.L."/>
            <person name="Langelier C."/>
            <person name="Cunningham G."/>
            <person name="Chiu C.Y."/>
            <person name="Miller S."/>
        </authorList>
    </citation>
    <scope>NUCLEOTIDE SEQUENCE [LARGE SCALE GENOMIC DNA]</scope>
    <source>
        <strain evidence="2 3">CLUC14</strain>
    </source>
</reference>